<feature type="signal peptide" evidence="2">
    <location>
        <begin position="1"/>
        <end position="24"/>
    </location>
</feature>
<evidence type="ECO:0000256" key="2">
    <source>
        <dbReference type="SAM" id="SignalP"/>
    </source>
</evidence>
<accession>A0AAD6SLE9</accession>
<sequence length="221" mass="24501">MHTFHRCFLTLVILCALFLTQVAAKETNAGRMRRGLPPLPPKNLFNPTRVRRATPAPSPTYCSQIGSVNMPLEVIVPGVSSKSLGYVGPTTGGYYTTWWSTLYSGSGGRATHGAFYNVDNVNSGTYSTISISHKITHLMALDCSGPGGYIQRADWAWDMNSGIISMQWVESDGNSVYPILWYNSGSEYFRWYAPGYSPTLSSDNGKHWFQGYLRWSCTPNS</sequence>
<evidence type="ECO:0000313" key="3">
    <source>
        <dbReference type="EMBL" id="KAJ7029699.1"/>
    </source>
</evidence>
<proteinExistence type="predicted"/>
<protein>
    <submittedName>
        <fullName evidence="3">Uncharacterized protein</fullName>
    </submittedName>
</protein>
<keyword evidence="2" id="KW-0732">Signal</keyword>
<feature type="region of interest" description="Disordered" evidence="1">
    <location>
        <begin position="31"/>
        <end position="50"/>
    </location>
</feature>
<dbReference type="EMBL" id="JARJCM010000098">
    <property type="protein sequence ID" value="KAJ7029699.1"/>
    <property type="molecule type" value="Genomic_DNA"/>
</dbReference>
<dbReference type="Proteomes" id="UP001218188">
    <property type="component" value="Unassembled WGS sequence"/>
</dbReference>
<gene>
    <name evidence="3" type="ORF">C8F04DRAFT_1398241</name>
</gene>
<organism evidence="3 4">
    <name type="scientific">Mycena alexandri</name>
    <dbReference type="NCBI Taxonomy" id="1745969"/>
    <lineage>
        <taxon>Eukaryota</taxon>
        <taxon>Fungi</taxon>
        <taxon>Dikarya</taxon>
        <taxon>Basidiomycota</taxon>
        <taxon>Agaricomycotina</taxon>
        <taxon>Agaricomycetes</taxon>
        <taxon>Agaricomycetidae</taxon>
        <taxon>Agaricales</taxon>
        <taxon>Marasmiineae</taxon>
        <taxon>Mycenaceae</taxon>
        <taxon>Mycena</taxon>
    </lineage>
</organism>
<feature type="chain" id="PRO_5042061951" evidence="2">
    <location>
        <begin position="25"/>
        <end position="221"/>
    </location>
</feature>
<reference evidence="3" key="1">
    <citation type="submission" date="2023-03" db="EMBL/GenBank/DDBJ databases">
        <title>Massive genome expansion in bonnet fungi (Mycena s.s.) driven by repeated elements and novel gene families across ecological guilds.</title>
        <authorList>
            <consortium name="Lawrence Berkeley National Laboratory"/>
            <person name="Harder C.B."/>
            <person name="Miyauchi S."/>
            <person name="Viragh M."/>
            <person name="Kuo A."/>
            <person name="Thoen E."/>
            <person name="Andreopoulos B."/>
            <person name="Lu D."/>
            <person name="Skrede I."/>
            <person name="Drula E."/>
            <person name="Henrissat B."/>
            <person name="Morin E."/>
            <person name="Kohler A."/>
            <person name="Barry K."/>
            <person name="LaButti K."/>
            <person name="Morin E."/>
            <person name="Salamov A."/>
            <person name="Lipzen A."/>
            <person name="Mereny Z."/>
            <person name="Hegedus B."/>
            <person name="Baldrian P."/>
            <person name="Stursova M."/>
            <person name="Weitz H."/>
            <person name="Taylor A."/>
            <person name="Grigoriev I.V."/>
            <person name="Nagy L.G."/>
            <person name="Martin F."/>
            <person name="Kauserud H."/>
        </authorList>
    </citation>
    <scope>NUCLEOTIDE SEQUENCE</scope>
    <source>
        <strain evidence="3">CBHHK200</strain>
    </source>
</reference>
<keyword evidence="4" id="KW-1185">Reference proteome</keyword>
<name>A0AAD6SLE9_9AGAR</name>
<dbReference type="AlphaFoldDB" id="A0AAD6SLE9"/>
<comment type="caution">
    <text evidence="3">The sequence shown here is derived from an EMBL/GenBank/DDBJ whole genome shotgun (WGS) entry which is preliminary data.</text>
</comment>
<evidence type="ECO:0000313" key="4">
    <source>
        <dbReference type="Proteomes" id="UP001218188"/>
    </source>
</evidence>
<evidence type="ECO:0000256" key="1">
    <source>
        <dbReference type="SAM" id="MobiDB-lite"/>
    </source>
</evidence>